<dbReference type="InterPro" id="IPR013078">
    <property type="entry name" value="His_Pase_superF_clade-1"/>
</dbReference>
<dbReference type="PATRIC" id="fig|1379.3.peg.191"/>
<dbReference type="CDD" id="cd07067">
    <property type="entry name" value="HP_PGM_like"/>
    <property type="match status" value="1"/>
</dbReference>
<feature type="binding site" evidence="3">
    <location>
        <begin position="7"/>
        <end position="14"/>
    </location>
    <ligand>
        <name>substrate</name>
    </ligand>
</feature>
<dbReference type="GO" id="GO:0004331">
    <property type="term" value="F:fructose-2,6-bisphosphate 2-phosphatase activity"/>
    <property type="evidence" value="ECO:0007669"/>
    <property type="project" value="TreeGrafter"/>
</dbReference>
<evidence type="ECO:0000256" key="1">
    <source>
        <dbReference type="ARBA" id="ARBA00022801"/>
    </source>
</evidence>
<dbReference type="PROSITE" id="PS00175">
    <property type="entry name" value="PG_MUTASE"/>
    <property type="match status" value="1"/>
</dbReference>
<dbReference type="GO" id="GO:0005829">
    <property type="term" value="C:cytosol"/>
    <property type="evidence" value="ECO:0007669"/>
    <property type="project" value="TreeGrafter"/>
</dbReference>
<dbReference type="RefSeq" id="WP_060913498.1">
    <property type="nucleotide sequence ID" value="NZ_KQ959924.1"/>
</dbReference>
<protein>
    <submittedName>
        <fullName evidence="4">Phosphoglycerate mutase family protein</fullName>
    </submittedName>
</protein>
<dbReference type="GO" id="GO:0045820">
    <property type="term" value="P:negative regulation of glycolytic process"/>
    <property type="evidence" value="ECO:0007669"/>
    <property type="project" value="TreeGrafter"/>
</dbReference>
<reference evidence="5" key="1">
    <citation type="submission" date="2016-01" db="EMBL/GenBank/DDBJ databases">
        <authorList>
            <person name="Mitreva M."/>
            <person name="Pepin K.H."/>
            <person name="Mihindukulasuriya K.A."/>
            <person name="Fulton R."/>
            <person name="Fronick C."/>
            <person name="O'Laughlin M."/>
            <person name="Miner T."/>
            <person name="Herter B."/>
            <person name="Rosa B.A."/>
            <person name="Cordes M."/>
            <person name="Tomlinson C."/>
            <person name="Wollam A."/>
            <person name="Palsikar V.B."/>
            <person name="Mardis E.R."/>
            <person name="Wilson R.K."/>
        </authorList>
    </citation>
    <scope>NUCLEOTIDE SEQUENCE [LARGE SCALE GENOMIC DNA]</scope>
    <source>
        <strain evidence="5">DNF01167</strain>
    </source>
</reference>
<dbReference type="EMBL" id="LSDC01000017">
    <property type="protein sequence ID" value="KXB63164.1"/>
    <property type="molecule type" value="Genomic_DNA"/>
</dbReference>
<proteinExistence type="predicted"/>
<dbReference type="OrthoDB" id="9782128at2"/>
<dbReference type="Proteomes" id="UP000070355">
    <property type="component" value="Unassembled WGS sequence"/>
</dbReference>
<dbReference type="Pfam" id="PF00300">
    <property type="entry name" value="His_Phos_1"/>
    <property type="match status" value="1"/>
</dbReference>
<organism evidence="4 5">
    <name type="scientific">Gemella haemolysans</name>
    <dbReference type="NCBI Taxonomy" id="1379"/>
    <lineage>
        <taxon>Bacteria</taxon>
        <taxon>Bacillati</taxon>
        <taxon>Bacillota</taxon>
        <taxon>Bacilli</taxon>
        <taxon>Bacillales</taxon>
        <taxon>Gemellaceae</taxon>
        <taxon>Gemella</taxon>
    </lineage>
</organism>
<dbReference type="PANTHER" id="PTHR46517">
    <property type="entry name" value="FRUCTOSE-2,6-BISPHOSPHATASE TIGAR"/>
    <property type="match status" value="1"/>
</dbReference>
<dbReference type="InterPro" id="IPR001345">
    <property type="entry name" value="PG/BPGM_mutase_AS"/>
</dbReference>
<gene>
    <name evidence="4" type="ORF">HMPREF3186_00195</name>
</gene>
<name>A0A134A627_9BACL</name>
<feature type="active site" description="Proton donor/acceptor" evidence="2">
    <location>
        <position position="87"/>
    </location>
</feature>
<dbReference type="InterPro" id="IPR029033">
    <property type="entry name" value="His_PPase_superfam"/>
</dbReference>
<evidence type="ECO:0000256" key="2">
    <source>
        <dbReference type="PIRSR" id="PIRSR613078-1"/>
    </source>
</evidence>
<comment type="caution">
    <text evidence="4">The sequence shown here is derived from an EMBL/GenBank/DDBJ whole genome shotgun (WGS) entry which is preliminary data.</text>
</comment>
<keyword evidence="1" id="KW-0378">Hydrolase</keyword>
<dbReference type="PANTHER" id="PTHR46517:SF1">
    <property type="entry name" value="FRUCTOSE-2,6-BISPHOSPHATASE TIGAR"/>
    <property type="match status" value="1"/>
</dbReference>
<dbReference type="InterPro" id="IPR051695">
    <property type="entry name" value="Phosphoglycerate_Mutase"/>
</dbReference>
<feature type="binding site" evidence="3">
    <location>
        <begin position="87"/>
        <end position="90"/>
    </location>
    <ligand>
        <name>substrate</name>
    </ligand>
</feature>
<dbReference type="GO" id="GO:0043456">
    <property type="term" value="P:regulation of pentose-phosphate shunt"/>
    <property type="evidence" value="ECO:0007669"/>
    <property type="project" value="TreeGrafter"/>
</dbReference>
<evidence type="ECO:0000313" key="4">
    <source>
        <dbReference type="EMBL" id="KXB63164.1"/>
    </source>
</evidence>
<evidence type="ECO:0000256" key="3">
    <source>
        <dbReference type="PIRSR" id="PIRSR613078-2"/>
    </source>
</evidence>
<accession>A0A134A627</accession>
<dbReference type="AlphaFoldDB" id="A0A134A627"/>
<feature type="active site" description="Tele-phosphohistidine intermediate" evidence="2">
    <location>
        <position position="8"/>
    </location>
</feature>
<dbReference type="SUPFAM" id="SSF53254">
    <property type="entry name" value="Phosphoglycerate mutase-like"/>
    <property type="match status" value="1"/>
</dbReference>
<sequence length="187" mass="20915">MRIILARHGETDYNKNKLVQGHTDISLNEEGIRQGIAAGKKIEGYTIDVAYSSTLGRAFDTARYMLDNSNSEDNKKLAVIKDKRLIEKSYGGYEGVSFAEYGAGMKAGETRGMELDTEAADRVEAFFKEKYEEHPEKTMLAVCHGGLIRSFLTQKGIKEVGRGVIINTSVSILDYDGERFELIEFNK</sequence>
<evidence type="ECO:0000313" key="5">
    <source>
        <dbReference type="Proteomes" id="UP000070355"/>
    </source>
</evidence>
<dbReference type="SMART" id="SM00855">
    <property type="entry name" value="PGAM"/>
    <property type="match status" value="1"/>
</dbReference>
<feature type="binding site" evidence="3">
    <location>
        <position position="57"/>
    </location>
    <ligand>
        <name>substrate</name>
    </ligand>
</feature>
<dbReference type="STRING" id="1379.HMPREF3186_00195"/>
<dbReference type="Gene3D" id="3.40.50.1240">
    <property type="entry name" value="Phosphoglycerate mutase-like"/>
    <property type="match status" value="1"/>
</dbReference>